<dbReference type="InterPro" id="IPR002125">
    <property type="entry name" value="CMP_dCMP_dom"/>
</dbReference>
<dbReference type="Gene3D" id="3.40.140.10">
    <property type="entry name" value="Cytidine Deaminase, domain 2"/>
    <property type="match status" value="1"/>
</dbReference>
<dbReference type="SUPFAM" id="SSF53927">
    <property type="entry name" value="Cytidine deaminase-like"/>
    <property type="match status" value="1"/>
</dbReference>
<dbReference type="AlphaFoldDB" id="A0A0G1ZWT4"/>
<feature type="domain" description="CMP/dCMP-type deaminase" evidence="1">
    <location>
        <begin position="29"/>
        <end position="149"/>
    </location>
</feature>
<sequence>MAESIAQKVDIKYPYLPAGRVFKFVPETDAFMTEAKKTRETLSGDPLFPVGAVLVKDGKVVARSGNGFSRGNHGPHVCPRIVLESPSGTGYELCQLHDPPGHAEPMLMKAAKEAGVNAVSADVYMYGHWWCCEPCWKAMIDGGVRDVYLLENADVEFSRDRVYGQTLKPKSKSVYVSGGLTNLAQDIKMSQKKFYEDLGAVARDLGLTAYVPHLKSDPEMHPDLKPREVHDMDEKQVLAADVLVAEVTYTSLGTGGEIVVAEKAGKKIVLLSKKGTRVTRFVRGNPAVVYHIEYETPDQACRMLKNVLKQL</sequence>
<dbReference type="InterPro" id="IPR016193">
    <property type="entry name" value="Cytidine_deaminase-like"/>
</dbReference>
<dbReference type="Gene3D" id="3.40.50.450">
    <property type="match status" value="1"/>
</dbReference>
<dbReference type="Proteomes" id="UP000034711">
    <property type="component" value="Unassembled WGS sequence"/>
</dbReference>
<protein>
    <recommendedName>
        <fullName evidence="1">CMP/dCMP-type deaminase domain-containing protein</fullName>
    </recommendedName>
</protein>
<dbReference type="Pfam" id="PF00383">
    <property type="entry name" value="dCMP_cyt_deam_1"/>
    <property type="match status" value="1"/>
</dbReference>
<reference evidence="2 3" key="1">
    <citation type="journal article" date="2015" name="Nature">
        <title>rRNA introns, odd ribosomes, and small enigmatic genomes across a large radiation of phyla.</title>
        <authorList>
            <person name="Brown C.T."/>
            <person name="Hug L.A."/>
            <person name="Thomas B.C."/>
            <person name="Sharon I."/>
            <person name="Castelle C.J."/>
            <person name="Singh A."/>
            <person name="Wilkins M.J."/>
            <person name="Williams K.H."/>
            <person name="Banfield J.F."/>
        </authorList>
    </citation>
    <scope>NUCLEOTIDE SEQUENCE [LARGE SCALE GENOMIC DNA]</scope>
</reference>
<dbReference type="GO" id="GO:0003824">
    <property type="term" value="F:catalytic activity"/>
    <property type="evidence" value="ECO:0007669"/>
    <property type="project" value="InterPro"/>
</dbReference>
<evidence type="ECO:0000313" key="2">
    <source>
        <dbReference type="EMBL" id="KKW32847.1"/>
    </source>
</evidence>
<name>A0A0G1ZWT4_9BACT</name>
<proteinExistence type="predicted"/>
<gene>
    <name evidence="2" type="ORF">UY77_C0012G0014</name>
</gene>
<evidence type="ECO:0000259" key="1">
    <source>
        <dbReference type="Pfam" id="PF00383"/>
    </source>
</evidence>
<dbReference type="EMBL" id="LCRI01000012">
    <property type="protein sequence ID" value="KKW32847.1"/>
    <property type="molecule type" value="Genomic_DNA"/>
</dbReference>
<accession>A0A0G1ZWT4</accession>
<dbReference type="SUPFAM" id="SSF52309">
    <property type="entry name" value="N-(deoxy)ribosyltransferase-like"/>
    <property type="match status" value="1"/>
</dbReference>
<comment type="caution">
    <text evidence="2">The sequence shown here is derived from an EMBL/GenBank/DDBJ whole genome shotgun (WGS) entry which is preliminary data.</text>
</comment>
<evidence type="ECO:0000313" key="3">
    <source>
        <dbReference type="Proteomes" id="UP000034711"/>
    </source>
</evidence>
<organism evidence="2 3">
    <name type="scientific">Candidatus Uhrbacteria bacterium GW2011_GWA2_53_10</name>
    <dbReference type="NCBI Taxonomy" id="1618980"/>
    <lineage>
        <taxon>Bacteria</taxon>
        <taxon>Candidatus Uhriibacteriota</taxon>
    </lineage>
</organism>